<accession>A0A9W7Y4V3</accession>
<dbReference type="SMART" id="SM01075">
    <property type="entry name" value="CDT1"/>
    <property type="match status" value="1"/>
</dbReference>
<dbReference type="GO" id="GO:0003677">
    <property type="term" value="F:DNA binding"/>
    <property type="evidence" value="ECO:0007669"/>
    <property type="project" value="InterPro"/>
</dbReference>
<evidence type="ECO:0000259" key="4">
    <source>
        <dbReference type="SMART" id="SM01075"/>
    </source>
</evidence>
<dbReference type="Pfam" id="PF08839">
    <property type="entry name" value="CDT1"/>
    <property type="match status" value="1"/>
</dbReference>
<comment type="similarity">
    <text evidence="1">Belongs to the Cdt1 family.</text>
</comment>
<organism evidence="5 6">
    <name type="scientific">Coemansia erecta</name>
    <dbReference type="NCBI Taxonomy" id="147472"/>
    <lineage>
        <taxon>Eukaryota</taxon>
        <taxon>Fungi</taxon>
        <taxon>Fungi incertae sedis</taxon>
        <taxon>Zoopagomycota</taxon>
        <taxon>Kickxellomycotina</taxon>
        <taxon>Kickxellomycetes</taxon>
        <taxon>Kickxellales</taxon>
        <taxon>Kickxellaceae</taxon>
        <taxon>Coemansia</taxon>
    </lineage>
</organism>
<dbReference type="InterPro" id="IPR036390">
    <property type="entry name" value="WH_DNA-bd_sf"/>
</dbReference>
<evidence type="ECO:0000256" key="1">
    <source>
        <dbReference type="ARBA" id="ARBA00008356"/>
    </source>
</evidence>
<feature type="compositionally biased region" description="Low complexity" evidence="3">
    <location>
        <begin position="489"/>
        <end position="499"/>
    </location>
</feature>
<dbReference type="PANTHER" id="PTHR28637">
    <property type="entry name" value="DNA REPLICATION FACTOR CDT1"/>
    <property type="match status" value="1"/>
</dbReference>
<keyword evidence="6" id="KW-1185">Reference proteome</keyword>
<dbReference type="SUPFAM" id="SSF46785">
    <property type="entry name" value="Winged helix' DNA-binding domain"/>
    <property type="match status" value="1"/>
</dbReference>
<dbReference type="InterPro" id="IPR038090">
    <property type="entry name" value="Cdt1_C_WH_dom_sf"/>
</dbReference>
<dbReference type="Proteomes" id="UP001149813">
    <property type="component" value="Unassembled WGS sequence"/>
</dbReference>
<feature type="domain" description="CDT1 Geminin-binding" evidence="4">
    <location>
        <begin position="277"/>
        <end position="433"/>
    </location>
</feature>
<evidence type="ECO:0000313" key="6">
    <source>
        <dbReference type="Proteomes" id="UP001149813"/>
    </source>
</evidence>
<dbReference type="EMBL" id="JANBOJ010000049">
    <property type="protein sequence ID" value="KAJ1723887.1"/>
    <property type="molecule type" value="Genomic_DNA"/>
</dbReference>
<feature type="region of interest" description="Disordered" evidence="3">
    <location>
        <begin position="454"/>
        <end position="499"/>
    </location>
</feature>
<feature type="compositionally biased region" description="Low complexity" evidence="3">
    <location>
        <begin position="458"/>
        <end position="470"/>
    </location>
</feature>
<dbReference type="GO" id="GO:0030174">
    <property type="term" value="P:regulation of DNA-templated DNA replication initiation"/>
    <property type="evidence" value="ECO:0007669"/>
    <property type="project" value="InterPro"/>
</dbReference>
<dbReference type="GO" id="GO:0005634">
    <property type="term" value="C:nucleus"/>
    <property type="evidence" value="ECO:0007669"/>
    <property type="project" value="TreeGrafter"/>
</dbReference>
<keyword evidence="2" id="KW-0131">Cell cycle</keyword>
<dbReference type="GO" id="GO:0070182">
    <property type="term" value="F:DNA polymerase binding"/>
    <property type="evidence" value="ECO:0007669"/>
    <property type="project" value="TreeGrafter"/>
</dbReference>
<feature type="compositionally biased region" description="Basic and acidic residues" evidence="3">
    <location>
        <begin position="162"/>
        <end position="180"/>
    </location>
</feature>
<protein>
    <submittedName>
        <fullName evidence="5">Replication licensing factor Cdt1</fullName>
    </submittedName>
</protein>
<dbReference type="GO" id="GO:0000076">
    <property type="term" value="P:DNA replication checkpoint signaling"/>
    <property type="evidence" value="ECO:0007669"/>
    <property type="project" value="TreeGrafter"/>
</dbReference>
<dbReference type="OrthoDB" id="341730at2759"/>
<dbReference type="InterPro" id="IPR032054">
    <property type="entry name" value="Cdt1_C"/>
</dbReference>
<dbReference type="AlphaFoldDB" id="A0A9W7Y4V3"/>
<dbReference type="Pfam" id="PF16679">
    <property type="entry name" value="CDT1_C"/>
    <property type="match status" value="1"/>
</dbReference>
<dbReference type="GO" id="GO:0000278">
    <property type="term" value="P:mitotic cell cycle"/>
    <property type="evidence" value="ECO:0007669"/>
    <property type="project" value="TreeGrafter"/>
</dbReference>
<dbReference type="GO" id="GO:0071163">
    <property type="term" value="P:DNA replication preinitiation complex assembly"/>
    <property type="evidence" value="ECO:0007669"/>
    <property type="project" value="InterPro"/>
</dbReference>
<dbReference type="PANTHER" id="PTHR28637:SF1">
    <property type="entry name" value="DNA REPLICATION FACTOR CDT1"/>
    <property type="match status" value="1"/>
</dbReference>
<sequence>MRAQKQQQQQTKQALGGTLKAFVRVGKATDAPAGKAAVRMTRSKSAAAVATTKTAVGKAEAASKTKAKANVTVATAVGGKRKLAEESATPEPEEPAAKKRAAGRRKTTTIDAYFAPMEEVVVEAAKPAEPMAAAPAMLPVAEKTTVEPATNEEEETTQESAQQEHEQEQETEQQTEKTAERDARATALLGRLRARHSAAAAKTADSAAAGSSMHETRAIQEALRARRQDDSAAPAAPTPAPATFAATRVASETFLHQREQRRQFVEIAVAPASTRKLPRNLAKLSSLFQALEHTLLFAPQQSVQKGVVYHKVRKSVEVMARWTFGWKELGQILSVYPEAYTCERTEAVVAGRPVVSALIKPTVQAGVQMAVEMEQRRGEFALRLGRLVEGAYGAFLARRGFTGDEVRQVQGAVWHPEFDVEETPDVAPVAMPPPAVQLPAFDRERLRHLLGKAEESKAAAAESEAPKPASVALPTPTDSPVLTPHTDPSSAAAAKPKPSGSAAASALLARIRAKQQQAKHATVGSVVGRATQSMHSRLPGVVEAVSFMFYQERKSSLPFALVAEKIAESRGLDLGEAAGHLLALARLVPEWCAVLDEKGERLEDPAEAPQGARLKITRAISMQEAKTRLAAKLPPGQAAKE</sequence>
<evidence type="ECO:0000313" key="5">
    <source>
        <dbReference type="EMBL" id="KAJ1723887.1"/>
    </source>
</evidence>
<feature type="region of interest" description="Disordered" evidence="3">
    <location>
        <begin position="145"/>
        <end position="180"/>
    </location>
</feature>
<feature type="region of interest" description="Disordered" evidence="3">
    <location>
        <begin position="79"/>
        <end position="105"/>
    </location>
</feature>
<dbReference type="InterPro" id="IPR045173">
    <property type="entry name" value="Cdt1"/>
</dbReference>
<reference evidence="5" key="1">
    <citation type="submission" date="2022-07" db="EMBL/GenBank/DDBJ databases">
        <title>Phylogenomic reconstructions and comparative analyses of Kickxellomycotina fungi.</title>
        <authorList>
            <person name="Reynolds N.K."/>
            <person name="Stajich J.E."/>
            <person name="Barry K."/>
            <person name="Grigoriev I.V."/>
            <person name="Crous P."/>
            <person name="Smith M.E."/>
        </authorList>
    </citation>
    <scope>NUCLEOTIDE SEQUENCE</scope>
    <source>
        <strain evidence="5">NBRC 32514</strain>
    </source>
</reference>
<evidence type="ECO:0000256" key="2">
    <source>
        <dbReference type="ARBA" id="ARBA00023306"/>
    </source>
</evidence>
<proteinExistence type="inferred from homology"/>
<dbReference type="InterPro" id="IPR014939">
    <property type="entry name" value="CDT1_Gemini-bd-like"/>
</dbReference>
<comment type="caution">
    <text evidence="5">The sequence shown here is derived from an EMBL/GenBank/DDBJ whole genome shotgun (WGS) entry which is preliminary data.</text>
</comment>
<name>A0A9W7Y4V3_9FUNG</name>
<dbReference type="Gene3D" id="1.10.10.1420">
    <property type="entry name" value="DNA replication factor Cdt1, C-terminal WH domain"/>
    <property type="match status" value="1"/>
</dbReference>
<gene>
    <name evidence="5" type="primary">CDT1</name>
    <name evidence="5" type="ORF">LPJ53_001796</name>
</gene>
<evidence type="ECO:0000256" key="3">
    <source>
        <dbReference type="SAM" id="MobiDB-lite"/>
    </source>
</evidence>